<name>A0AAQ3PK41_PASNO</name>
<dbReference type="InterPro" id="IPR006912">
    <property type="entry name" value="Harbinger_derived_prot"/>
</dbReference>
<dbReference type="AlphaFoldDB" id="A0AAQ3PK41"/>
<evidence type="ECO:0000313" key="1">
    <source>
        <dbReference type="EMBL" id="WVZ48958.1"/>
    </source>
</evidence>
<keyword evidence="2" id="KW-1185">Reference proteome</keyword>
<accession>A0AAQ3PK41</accession>
<sequence length="236" mass="27366">MLGSLDCMHWVWEACPSGWAGQYSGHEKKPTLILEAVAGYDRWIWHCFFGLPGSLNDINVLHRSPLFDDLVSGKAPQVDFTVNGNTYNMGYYLGDGIYPEWATIVKGLNLPRGDKQKFFTQKVAQYRKDVECAFGILQKKFAIVKGPSRNWNEEEMKYIMETCVILHNMTIEEERGHEDTLDYDYHTASTVINLPTLDPTVHSVMEQRRWIQDKPAHHQLRNDLMDHLYAKFVRRV</sequence>
<dbReference type="EMBL" id="CP144745">
    <property type="protein sequence ID" value="WVZ48958.1"/>
    <property type="molecule type" value="Genomic_DNA"/>
</dbReference>
<dbReference type="Pfam" id="PF04827">
    <property type="entry name" value="Plant_tran"/>
    <property type="match status" value="1"/>
</dbReference>
<proteinExistence type="predicted"/>
<dbReference type="PANTHER" id="PTHR47150">
    <property type="entry name" value="OS12G0169200 PROTEIN"/>
    <property type="match status" value="1"/>
</dbReference>
<dbReference type="Proteomes" id="UP001341281">
    <property type="component" value="Chromosome 01"/>
</dbReference>
<evidence type="ECO:0000313" key="2">
    <source>
        <dbReference type="Proteomes" id="UP001341281"/>
    </source>
</evidence>
<organism evidence="1 2">
    <name type="scientific">Paspalum notatum var. saurae</name>
    <dbReference type="NCBI Taxonomy" id="547442"/>
    <lineage>
        <taxon>Eukaryota</taxon>
        <taxon>Viridiplantae</taxon>
        <taxon>Streptophyta</taxon>
        <taxon>Embryophyta</taxon>
        <taxon>Tracheophyta</taxon>
        <taxon>Spermatophyta</taxon>
        <taxon>Magnoliopsida</taxon>
        <taxon>Liliopsida</taxon>
        <taxon>Poales</taxon>
        <taxon>Poaceae</taxon>
        <taxon>PACMAD clade</taxon>
        <taxon>Panicoideae</taxon>
        <taxon>Andropogonodae</taxon>
        <taxon>Paspaleae</taxon>
        <taxon>Paspalinae</taxon>
        <taxon>Paspalum</taxon>
    </lineage>
</organism>
<gene>
    <name evidence="1" type="ORF">U9M48_000343</name>
</gene>
<dbReference type="PANTHER" id="PTHR47150:SF7">
    <property type="entry name" value="NUCLEASE"/>
    <property type="match status" value="1"/>
</dbReference>
<reference evidence="1 2" key="1">
    <citation type="submission" date="2024-02" db="EMBL/GenBank/DDBJ databases">
        <title>High-quality chromosome-scale genome assembly of Pensacola bahiagrass (Paspalum notatum Flugge var. saurae).</title>
        <authorList>
            <person name="Vega J.M."/>
            <person name="Podio M."/>
            <person name="Orjuela J."/>
            <person name="Siena L.A."/>
            <person name="Pessino S.C."/>
            <person name="Combes M.C."/>
            <person name="Mariac C."/>
            <person name="Albertini E."/>
            <person name="Pupilli F."/>
            <person name="Ortiz J.P.A."/>
            <person name="Leblanc O."/>
        </authorList>
    </citation>
    <scope>NUCLEOTIDE SEQUENCE [LARGE SCALE GENOMIC DNA]</scope>
    <source>
        <strain evidence="1">R1</strain>
        <tissue evidence="1">Leaf</tissue>
    </source>
</reference>
<protein>
    <submittedName>
        <fullName evidence="1">Uncharacterized protein</fullName>
    </submittedName>
</protein>